<evidence type="ECO:0000256" key="7">
    <source>
        <dbReference type="ARBA" id="ARBA00023163"/>
    </source>
</evidence>
<dbReference type="Proteomes" id="UP000295443">
    <property type="component" value="Unassembled WGS sequence"/>
</dbReference>
<evidence type="ECO:0000313" key="15">
    <source>
        <dbReference type="Proteomes" id="UP000295443"/>
    </source>
</evidence>
<evidence type="ECO:0000256" key="4">
    <source>
        <dbReference type="ARBA" id="ARBA00022845"/>
    </source>
</evidence>
<organism evidence="14 15">
    <name type="scientific">Parasulfuritortus cantonensis</name>
    <dbReference type="NCBI Taxonomy" id="2528202"/>
    <lineage>
        <taxon>Bacteria</taxon>
        <taxon>Pseudomonadati</taxon>
        <taxon>Pseudomonadota</taxon>
        <taxon>Betaproteobacteria</taxon>
        <taxon>Nitrosomonadales</taxon>
        <taxon>Thiobacillaceae</taxon>
        <taxon>Parasulfuritortus</taxon>
    </lineage>
</organism>
<dbReference type="PROSITE" id="PS00045">
    <property type="entry name" value="HISTONE_LIKE"/>
    <property type="match status" value="1"/>
</dbReference>
<reference evidence="14 15" key="1">
    <citation type="submission" date="2019-03" db="EMBL/GenBank/DDBJ databases">
        <title>Genome sequence of Thiobacillaceae bacterium LSR1, a sulfur-oxidizing bacterium isolated from freshwater sediment.</title>
        <authorList>
            <person name="Li S."/>
        </authorList>
    </citation>
    <scope>NUCLEOTIDE SEQUENCE [LARGE SCALE GENOMIC DNA]</scope>
    <source>
        <strain evidence="14 15">LSR1</strain>
    </source>
</reference>
<dbReference type="NCBIfam" id="NF001401">
    <property type="entry name" value="PRK00285.1"/>
    <property type="match status" value="1"/>
</dbReference>
<comment type="similarity">
    <text evidence="1 10 11">Belongs to the bacterial histone-like protein family.</text>
</comment>
<dbReference type="EMBL" id="SJZB01000036">
    <property type="protein sequence ID" value="TCJ13844.1"/>
    <property type="molecule type" value="Genomic_DNA"/>
</dbReference>
<sequence length="102" mass="11517">MTTLTKAELADLLFDQVGLNKREAKEMVENFFEEIRFALERGDSVKLSGFGNFQLREKPQRPGRNPKTGEEMPISARRVVTFHASQKLKALVELVHVGTTGE</sequence>
<evidence type="ECO:0000256" key="5">
    <source>
        <dbReference type="ARBA" id="ARBA00023015"/>
    </source>
</evidence>
<comment type="function">
    <text evidence="9 10 12">This protein is one of the two subunits of integration host factor, a specific DNA-binding protein that functions in genetic recombination as well as in transcriptional and translational control.</text>
</comment>
<dbReference type="CDD" id="cd13835">
    <property type="entry name" value="IHF_A"/>
    <property type="match status" value="1"/>
</dbReference>
<dbReference type="FunFam" id="4.10.520.10:FF:000002">
    <property type="entry name" value="Integration host factor subunit alpha"/>
    <property type="match status" value="1"/>
</dbReference>
<accession>A0A4R1BA92</accession>
<keyword evidence="8 10" id="KW-0233">DNA recombination</keyword>
<dbReference type="SMART" id="SM00411">
    <property type="entry name" value="BHL"/>
    <property type="match status" value="1"/>
</dbReference>
<evidence type="ECO:0000256" key="12">
    <source>
        <dbReference type="RuleBase" id="RU004485"/>
    </source>
</evidence>
<evidence type="ECO:0000313" key="14">
    <source>
        <dbReference type="EMBL" id="TCJ13844.1"/>
    </source>
</evidence>
<dbReference type="InterPro" id="IPR000119">
    <property type="entry name" value="Hist_DNA-bd"/>
</dbReference>
<dbReference type="RefSeq" id="WP_131447123.1">
    <property type="nucleotide sequence ID" value="NZ_SJZB01000036.1"/>
</dbReference>
<dbReference type="GO" id="GO:0009893">
    <property type="term" value="P:positive regulation of metabolic process"/>
    <property type="evidence" value="ECO:0007669"/>
    <property type="project" value="UniProtKB-ARBA"/>
</dbReference>
<name>A0A4R1BA92_9PROT</name>
<evidence type="ECO:0000256" key="2">
    <source>
        <dbReference type="ARBA" id="ARBA00011870"/>
    </source>
</evidence>
<dbReference type="InterPro" id="IPR005684">
    <property type="entry name" value="IHF_alpha"/>
</dbReference>
<keyword evidence="7 10" id="KW-0804">Transcription</keyword>
<dbReference type="GO" id="GO:0006310">
    <property type="term" value="P:DNA recombination"/>
    <property type="evidence" value="ECO:0007669"/>
    <property type="project" value="UniProtKB-UniRule"/>
</dbReference>
<keyword evidence="15" id="KW-1185">Reference proteome</keyword>
<evidence type="ECO:0000256" key="3">
    <source>
        <dbReference type="ARBA" id="ARBA00018329"/>
    </source>
</evidence>
<comment type="caution">
    <text evidence="14">The sequence shown here is derived from an EMBL/GenBank/DDBJ whole genome shotgun (WGS) entry which is preliminary data.</text>
</comment>
<dbReference type="GO" id="GO:0003677">
    <property type="term" value="F:DNA binding"/>
    <property type="evidence" value="ECO:0007669"/>
    <property type="project" value="UniProtKB-UniRule"/>
</dbReference>
<protein>
    <recommendedName>
        <fullName evidence="3 10">Integration host factor subunit alpha</fullName>
        <shortName evidence="10">IHF-alpha</shortName>
    </recommendedName>
</protein>
<dbReference type="NCBIfam" id="TIGR00987">
    <property type="entry name" value="himA"/>
    <property type="match status" value="1"/>
</dbReference>
<proteinExistence type="inferred from homology"/>
<dbReference type="PANTHER" id="PTHR33175">
    <property type="entry name" value="DNA-BINDING PROTEIN HU"/>
    <property type="match status" value="1"/>
</dbReference>
<evidence type="ECO:0000256" key="6">
    <source>
        <dbReference type="ARBA" id="ARBA00023125"/>
    </source>
</evidence>
<dbReference type="InterPro" id="IPR010992">
    <property type="entry name" value="IHF-like_DNA-bd_dom_sf"/>
</dbReference>
<dbReference type="AlphaFoldDB" id="A0A4R1BA92"/>
<dbReference type="Gene3D" id="4.10.520.10">
    <property type="entry name" value="IHF-like DNA-binding proteins"/>
    <property type="match status" value="1"/>
</dbReference>
<evidence type="ECO:0000256" key="1">
    <source>
        <dbReference type="ARBA" id="ARBA00010529"/>
    </source>
</evidence>
<gene>
    <name evidence="10" type="primary">ihfA</name>
    <name evidence="10" type="synonym">himA</name>
    <name evidence="14" type="ORF">EZJ19_09930</name>
</gene>
<keyword evidence="4 10" id="KW-0810">Translation regulation</keyword>
<dbReference type="GO" id="GO:0006417">
    <property type="term" value="P:regulation of translation"/>
    <property type="evidence" value="ECO:0007669"/>
    <property type="project" value="UniProtKB-UniRule"/>
</dbReference>
<dbReference type="Pfam" id="PF00216">
    <property type="entry name" value="Bac_DNA_binding"/>
    <property type="match status" value="1"/>
</dbReference>
<feature type="region of interest" description="Disordered" evidence="13">
    <location>
        <begin position="55"/>
        <end position="74"/>
    </location>
</feature>
<keyword evidence="5 10" id="KW-0805">Transcription regulation</keyword>
<dbReference type="HAMAP" id="MF_00380">
    <property type="entry name" value="IHF_alpha"/>
    <property type="match status" value="1"/>
</dbReference>
<dbReference type="SUPFAM" id="SSF47729">
    <property type="entry name" value="IHF-like DNA-binding proteins"/>
    <property type="match status" value="1"/>
</dbReference>
<evidence type="ECO:0000256" key="11">
    <source>
        <dbReference type="RuleBase" id="RU003939"/>
    </source>
</evidence>
<evidence type="ECO:0000256" key="8">
    <source>
        <dbReference type="ARBA" id="ARBA00023172"/>
    </source>
</evidence>
<dbReference type="OrthoDB" id="9797747at2"/>
<dbReference type="PANTHER" id="PTHR33175:SF2">
    <property type="entry name" value="INTEGRATION HOST FACTOR SUBUNIT ALPHA"/>
    <property type="match status" value="1"/>
</dbReference>
<dbReference type="InterPro" id="IPR020816">
    <property type="entry name" value="Histone-like_DNA-bd_CS"/>
</dbReference>
<dbReference type="GO" id="GO:0030527">
    <property type="term" value="F:structural constituent of chromatin"/>
    <property type="evidence" value="ECO:0007669"/>
    <property type="project" value="InterPro"/>
</dbReference>
<dbReference type="GO" id="GO:0005829">
    <property type="term" value="C:cytosol"/>
    <property type="evidence" value="ECO:0007669"/>
    <property type="project" value="TreeGrafter"/>
</dbReference>
<dbReference type="PRINTS" id="PR01727">
    <property type="entry name" value="DNABINDINGHU"/>
</dbReference>
<evidence type="ECO:0000256" key="9">
    <source>
        <dbReference type="ARBA" id="ARBA00054972"/>
    </source>
</evidence>
<keyword evidence="6 10" id="KW-0238">DNA-binding</keyword>
<dbReference type="GO" id="GO:0006355">
    <property type="term" value="P:regulation of DNA-templated transcription"/>
    <property type="evidence" value="ECO:0007669"/>
    <property type="project" value="UniProtKB-UniRule"/>
</dbReference>
<evidence type="ECO:0000256" key="10">
    <source>
        <dbReference type="HAMAP-Rule" id="MF_00380"/>
    </source>
</evidence>
<comment type="subunit">
    <text evidence="2 10 12">Heterodimer of an alpha and a beta chain.</text>
</comment>
<evidence type="ECO:0000256" key="13">
    <source>
        <dbReference type="SAM" id="MobiDB-lite"/>
    </source>
</evidence>